<feature type="transmembrane region" description="Helical" evidence="6">
    <location>
        <begin position="230"/>
        <end position="250"/>
    </location>
</feature>
<dbReference type="Proteomes" id="UP000811899">
    <property type="component" value="Unassembled WGS sequence"/>
</dbReference>
<dbReference type="InterPro" id="IPR017039">
    <property type="entry name" value="Virul_fac_BrkB"/>
</dbReference>
<evidence type="ECO:0000256" key="5">
    <source>
        <dbReference type="ARBA" id="ARBA00023136"/>
    </source>
</evidence>
<evidence type="ECO:0000313" key="7">
    <source>
        <dbReference type="EMBL" id="MBT0666035.1"/>
    </source>
</evidence>
<keyword evidence="8" id="KW-1185">Reference proteome</keyword>
<evidence type="ECO:0000256" key="6">
    <source>
        <dbReference type="SAM" id="Phobius"/>
    </source>
</evidence>
<feature type="transmembrane region" description="Helical" evidence="6">
    <location>
        <begin position="195"/>
        <end position="218"/>
    </location>
</feature>
<dbReference type="PANTHER" id="PTHR30213">
    <property type="entry name" value="INNER MEMBRANE PROTEIN YHJD"/>
    <property type="match status" value="1"/>
</dbReference>
<proteinExistence type="predicted"/>
<dbReference type="EMBL" id="JAHCVJ010000008">
    <property type="protein sequence ID" value="MBT0666035.1"/>
    <property type="molecule type" value="Genomic_DNA"/>
</dbReference>
<comment type="caution">
    <text evidence="7">The sequence shown here is derived from an EMBL/GenBank/DDBJ whole genome shotgun (WGS) entry which is preliminary data.</text>
</comment>
<keyword evidence="2" id="KW-1003">Cell membrane</keyword>
<evidence type="ECO:0000256" key="1">
    <source>
        <dbReference type="ARBA" id="ARBA00004651"/>
    </source>
</evidence>
<keyword evidence="4 6" id="KW-1133">Transmembrane helix</keyword>
<feature type="transmembrane region" description="Helical" evidence="6">
    <location>
        <begin position="270"/>
        <end position="291"/>
    </location>
</feature>
<name>A0AAW4L8Z2_9BACT</name>
<dbReference type="AlphaFoldDB" id="A0AAW4L8Z2"/>
<gene>
    <name evidence="7" type="ORF">KI809_17115</name>
</gene>
<reference evidence="7 8" key="1">
    <citation type="submission" date="2021-05" db="EMBL/GenBank/DDBJ databases">
        <title>The draft genome of Geobacter pelophilus DSM 12255.</title>
        <authorList>
            <person name="Xu Z."/>
            <person name="Masuda Y."/>
            <person name="Itoh H."/>
            <person name="Senoo K."/>
        </authorList>
    </citation>
    <scope>NUCLEOTIDE SEQUENCE [LARGE SCALE GENOMIC DNA]</scope>
    <source>
        <strain evidence="7 8">DSM 12255</strain>
    </source>
</reference>
<comment type="subcellular location">
    <subcellularLocation>
        <location evidence="1">Cell membrane</location>
        <topology evidence="1">Multi-pass membrane protein</topology>
    </subcellularLocation>
</comment>
<dbReference type="NCBIfam" id="TIGR00765">
    <property type="entry name" value="yihY_not_rbn"/>
    <property type="match status" value="1"/>
</dbReference>
<organism evidence="7 8">
    <name type="scientific">Geoanaerobacter pelophilus</name>
    <dbReference type="NCBI Taxonomy" id="60036"/>
    <lineage>
        <taxon>Bacteria</taxon>
        <taxon>Pseudomonadati</taxon>
        <taxon>Thermodesulfobacteriota</taxon>
        <taxon>Desulfuromonadia</taxon>
        <taxon>Geobacterales</taxon>
        <taxon>Geobacteraceae</taxon>
        <taxon>Geoanaerobacter</taxon>
    </lineage>
</organism>
<evidence type="ECO:0000256" key="2">
    <source>
        <dbReference type="ARBA" id="ARBA00022475"/>
    </source>
</evidence>
<dbReference type="RefSeq" id="WP_214172805.1">
    <property type="nucleotide sequence ID" value="NZ_JAHCVJ010000008.1"/>
</dbReference>
<keyword evidence="5 6" id="KW-0472">Membrane</keyword>
<evidence type="ECO:0000256" key="3">
    <source>
        <dbReference type="ARBA" id="ARBA00022692"/>
    </source>
</evidence>
<accession>A0AAW4L8Z2</accession>
<evidence type="ECO:0000256" key="4">
    <source>
        <dbReference type="ARBA" id="ARBA00022989"/>
    </source>
</evidence>
<dbReference type="Pfam" id="PF03631">
    <property type="entry name" value="Virul_fac_BrkB"/>
    <property type="match status" value="1"/>
</dbReference>
<dbReference type="Gene3D" id="1.10.10.10">
    <property type="entry name" value="Winged helix-like DNA-binding domain superfamily/Winged helix DNA-binding domain"/>
    <property type="match status" value="1"/>
</dbReference>
<feature type="transmembrane region" description="Helical" evidence="6">
    <location>
        <begin position="153"/>
        <end position="175"/>
    </location>
</feature>
<feature type="transmembrane region" description="Helical" evidence="6">
    <location>
        <begin position="54"/>
        <end position="74"/>
    </location>
</feature>
<sequence length="445" mass="48418">MALDSKIEKAISELLGLHPEKYPGALGHGIKIAQILVVAAKDFLADRCPLKASALSYTTILSLVPFLALVFAVLKGFSIQNRLEPLIVQQVAAGSEKAVAKIIQYINNTNVASLGIVGLLALVITAVSLFDSIEEAFNDIWGVSETRSLYRKFTDYLSVALAAPLLMLAAASITTSLKSQAVVLWLLHVPYLGAFVFHGLGFIPYLSIWLALIFFYVFIPNTKVRFSSALIGGVLAGTLWQLAQWCYIHFQMGVTRYNAIYGALSLVPLVMVWIYTSWVVVLFGGEVAWAHQTLRSCRRGLRMAPDHAMQEYLALSLFRIIAAAFVAGSPARSVEEIAEELDVPTRIIQDLFHYFVDRGFLLEGGADASGCLPARDIATLTVHEILTALRGYGGSGFTSMVADSAGIDAVVRRIEHGRAEALAGMTVRDLAMMPPVIDKTPKNSI</sequence>
<dbReference type="PANTHER" id="PTHR30213:SF0">
    <property type="entry name" value="UPF0761 MEMBRANE PROTEIN YIHY"/>
    <property type="match status" value="1"/>
</dbReference>
<keyword evidence="3 6" id="KW-0812">Transmembrane</keyword>
<dbReference type="GO" id="GO:0005886">
    <property type="term" value="C:plasma membrane"/>
    <property type="evidence" value="ECO:0007669"/>
    <property type="project" value="UniProtKB-SubCell"/>
</dbReference>
<dbReference type="InterPro" id="IPR036388">
    <property type="entry name" value="WH-like_DNA-bd_sf"/>
</dbReference>
<protein>
    <submittedName>
        <fullName evidence="7">YihY/virulence factor BrkB family protein</fullName>
    </submittedName>
</protein>
<evidence type="ECO:0000313" key="8">
    <source>
        <dbReference type="Proteomes" id="UP000811899"/>
    </source>
</evidence>
<feature type="transmembrane region" description="Helical" evidence="6">
    <location>
        <begin position="111"/>
        <end position="133"/>
    </location>
</feature>